<evidence type="ECO:0000256" key="1">
    <source>
        <dbReference type="ARBA" id="ARBA00001968"/>
    </source>
</evidence>
<dbReference type="GO" id="GO:0036221">
    <property type="term" value="F:UTP diphosphatase activity"/>
    <property type="evidence" value="ECO:0007669"/>
    <property type="project" value="RHEA"/>
</dbReference>
<dbReference type="STRING" id="1261640.BHK98_04740"/>
<dbReference type="Proteomes" id="UP000187404">
    <property type="component" value="Unassembled WGS sequence"/>
</dbReference>
<protein>
    <recommendedName>
        <fullName evidence="3">dTTP/UTP pyrophosphatase</fullName>
        <shortName evidence="3">dTTPase/UTPase</shortName>
        <ecNumber evidence="3">3.6.1.9</ecNumber>
    </recommendedName>
    <alternativeName>
        <fullName evidence="3">Nucleoside triphosphate pyrophosphatase</fullName>
    </alternativeName>
    <alternativeName>
        <fullName evidence="3">Nucleotide pyrophosphatase</fullName>
        <shortName evidence="3">Nucleotide PPase</shortName>
    </alternativeName>
</protein>
<dbReference type="InterPro" id="IPR003697">
    <property type="entry name" value="Maf-like"/>
</dbReference>
<dbReference type="PANTHER" id="PTHR43213">
    <property type="entry name" value="BIFUNCTIONAL DTTP/UTP PYROPHOSPHATASE/METHYLTRANSFERASE PROTEIN-RELATED"/>
    <property type="match status" value="1"/>
</dbReference>
<comment type="function">
    <text evidence="3">Nucleoside triphosphate pyrophosphatase that hydrolyzes dTTP and UTP. May have a dual role in cell division arrest and in preventing the incorporation of modified nucleotides into cellular nucleic acids.</text>
</comment>
<dbReference type="InterPro" id="IPR029001">
    <property type="entry name" value="ITPase-like_fam"/>
</dbReference>
<feature type="site" description="Important for substrate specificity" evidence="3">
    <location>
        <position position="158"/>
    </location>
</feature>
<keyword evidence="3" id="KW-0963">Cytoplasm</keyword>
<dbReference type="SUPFAM" id="SSF52972">
    <property type="entry name" value="ITPase-like"/>
    <property type="match status" value="1"/>
</dbReference>
<dbReference type="OrthoDB" id="9807767at2"/>
<feature type="site" description="Important for substrate specificity" evidence="3">
    <location>
        <position position="75"/>
    </location>
</feature>
<dbReference type="HAMAP" id="MF_00528">
    <property type="entry name" value="Maf"/>
    <property type="match status" value="1"/>
</dbReference>
<dbReference type="GO" id="GO:0005737">
    <property type="term" value="C:cytoplasm"/>
    <property type="evidence" value="ECO:0007669"/>
    <property type="project" value="UniProtKB-SubCell"/>
</dbReference>
<accession>A0A1Q9JGU7</accession>
<feature type="active site" description="Proton acceptor" evidence="3">
    <location>
        <position position="74"/>
    </location>
</feature>
<keyword evidence="3" id="KW-0546">Nucleotide metabolism</keyword>
<evidence type="ECO:0000256" key="3">
    <source>
        <dbReference type="HAMAP-Rule" id="MF_00528"/>
    </source>
</evidence>
<reference evidence="4 5" key="1">
    <citation type="journal article" date="2016" name="Appl. Environ. Microbiol.">
        <title>Function and Phylogeny of Bacterial Butyryl Coenzyme A:Acetate Transferases and Their Diversity in the Proximal Colon of Swine.</title>
        <authorList>
            <person name="Trachsel J."/>
            <person name="Bayles D.O."/>
            <person name="Looft T."/>
            <person name="Levine U.Y."/>
            <person name="Allen H.K."/>
        </authorList>
    </citation>
    <scope>NUCLEOTIDE SEQUENCE [LARGE SCALE GENOMIC DNA]</scope>
    <source>
        <strain evidence="4 5">68-3-10</strain>
    </source>
</reference>
<keyword evidence="5" id="KW-1185">Reference proteome</keyword>
<dbReference type="PANTHER" id="PTHR43213:SF5">
    <property type="entry name" value="BIFUNCTIONAL DTTP_UTP PYROPHOSPHATASE_METHYLTRANSFERASE PROTEIN-RELATED"/>
    <property type="match status" value="1"/>
</dbReference>
<gene>
    <name evidence="4" type="ORF">BHK98_04740</name>
</gene>
<comment type="similarity">
    <text evidence="3">Belongs to the Maf family. YhdE subfamily.</text>
</comment>
<feature type="site" description="Important for substrate specificity" evidence="3">
    <location>
        <position position="14"/>
    </location>
</feature>
<dbReference type="AlphaFoldDB" id="A0A1Q9JGU7"/>
<dbReference type="NCBIfam" id="TIGR00172">
    <property type="entry name" value="maf"/>
    <property type="match status" value="1"/>
</dbReference>
<comment type="catalytic activity">
    <reaction evidence="3">
        <text>dTTP + H2O = dTMP + diphosphate + H(+)</text>
        <dbReference type="Rhea" id="RHEA:28534"/>
        <dbReference type="ChEBI" id="CHEBI:15377"/>
        <dbReference type="ChEBI" id="CHEBI:15378"/>
        <dbReference type="ChEBI" id="CHEBI:33019"/>
        <dbReference type="ChEBI" id="CHEBI:37568"/>
        <dbReference type="ChEBI" id="CHEBI:63528"/>
        <dbReference type="EC" id="3.6.1.9"/>
    </reaction>
</comment>
<comment type="caution">
    <text evidence="3">Lacks conserved residue(s) required for the propagation of feature annotation.</text>
</comment>
<evidence type="ECO:0000256" key="2">
    <source>
        <dbReference type="ARBA" id="ARBA00022801"/>
    </source>
</evidence>
<keyword evidence="2 3" id="KW-0378">Hydrolase</keyword>
<dbReference type="Pfam" id="PF02545">
    <property type="entry name" value="Maf"/>
    <property type="match status" value="1"/>
</dbReference>
<comment type="caution">
    <text evidence="4">The sequence shown here is derived from an EMBL/GenBank/DDBJ whole genome shotgun (WGS) entry which is preliminary data.</text>
</comment>
<comment type="catalytic activity">
    <reaction evidence="3">
        <text>UTP + H2O = UMP + diphosphate + H(+)</text>
        <dbReference type="Rhea" id="RHEA:29395"/>
        <dbReference type="ChEBI" id="CHEBI:15377"/>
        <dbReference type="ChEBI" id="CHEBI:15378"/>
        <dbReference type="ChEBI" id="CHEBI:33019"/>
        <dbReference type="ChEBI" id="CHEBI:46398"/>
        <dbReference type="ChEBI" id="CHEBI:57865"/>
        <dbReference type="EC" id="3.6.1.9"/>
    </reaction>
</comment>
<evidence type="ECO:0000313" key="4">
    <source>
        <dbReference type="EMBL" id="OLR55428.1"/>
    </source>
</evidence>
<dbReference type="GO" id="GO:0009117">
    <property type="term" value="P:nucleotide metabolic process"/>
    <property type="evidence" value="ECO:0007669"/>
    <property type="project" value="UniProtKB-KW"/>
</dbReference>
<dbReference type="RefSeq" id="WP_075712423.1">
    <property type="nucleotide sequence ID" value="NZ_MJIE01000001.1"/>
</dbReference>
<dbReference type="PIRSF" id="PIRSF006305">
    <property type="entry name" value="Maf"/>
    <property type="match status" value="1"/>
</dbReference>
<dbReference type="GO" id="GO:0036218">
    <property type="term" value="F:dTTP diphosphatase activity"/>
    <property type="evidence" value="ECO:0007669"/>
    <property type="project" value="RHEA"/>
</dbReference>
<organism evidence="4 5">
    <name type="scientific">Hornefia porci</name>
    <dbReference type="NCBI Taxonomy" id="2652292"/>
    <lineage>
        <taxon>Bacteria</taxon>
        <taxon>Bacillati</taxon>
        <taxon>Bacillota</taxon>
        <taxon>Clostridia</taxon>
        <taxon>Peptostreptococcales</taxon>
        <taxon>Anaerovoracaceae</taxon>
        <taxon>Hornefia</taxon>
    </lineage>
</organism>
<name>A0A1Q9JGU7_9FIRM</name>
<dbReference type="EC" id="3.6.1.9" evidence="3"/>
<evidence type="ECO:0000313" key="5">
    <source>
        <dbReference type="Proteomes" id="UP000187404"/>
    </source>
</evidence>
<dbReference type="Gene3D" id="3.90.950.10">
    <property type="match status" value="1"/>
</dbReference>
<comment type="cofactor">
    <cofactor evidence="1 3">
        <name>a divalent metal cation</name>
        <dbReference type="ChEBI" id="CHEBI:60240"/>
    </cofactor>
</comment>
<sequence>MTASEYILASASPRRSELMRAHGLRFLTVPAEVDETLPPDTDGPDAVMYLSLKKALWVESRYPELAGRRIIAADTVVCTRRILGKPADIGEAREMITELRGAVHHVYTGVTLLVAGEPRRRCFCEGTKVFVRNISDPAVEAYIRTQEPYDKAGGYAIQGTFGKYIDHIEGDFENVVGLPCRRMLQELARL</sequence>
<comment type="subcellular location">
    <subcellularLocation>
        <location evidence="3">Cytoplasm</location>
    </subcellularLocation>
</comment>
<dbReference type="CDD" id="cd00555">
    <property type="entry name" value="Maf"/>
    <property type="match status" value="1"/>
</dbReference>
<proteinExistence type="inferred from homology"/>
<dbReference type="EMBL" id="MJIE01000001">
    <property type="protein sequence ID" value="OLR55428.1"/>
    <property type="molecule type" value="Genomic_DNA"/>
</dbReference>